<keyword evidence="1" id="KW-0812">Transmembrane</keyword>
<name>A0A0F7WTA8_CHLPN</name>
<gene>
    <name evidence="2" type="ORF">BN1224_DC9_BV_00090</name>
</gene>
<evidence type="ECO:0000256" key="1">
    <source>
        <dbReference type="SAM" id="Phobius"/>
    </source>
</evidence>
<keyword evidence="1" id="KW-1133">Transmembrane helix</keyword>
<organism evidence="2">
    <name type="scientific">Chlamydia pneumoniae</name>
    <name type="common">Chlamydophila pneumoniae</name>
    <dbReference type="NCBI Taxonomy" id="83558"/>
    <lineage>
        <taxon>Bacteria</taxon>
        <taxon>Pseudomonadati</taxon>
        <taxon>Chlamydiota</taxon>
        <taxon>Chlamydiia</taxon>
        <taxon>Chlamydiales</taxon>
        <taxon>Chlamydiaceae</taxon>
        <taxon>Chlamydia/Chlamydophila group</taxon>
        <taxon>Chlamydia</taxon>
    </lineage>
</organism>
<dbReference type="EMBL" id="LN847052">
    <property type="protein sequence ID" value="CRI42806.1"/>
    <property type="molecule type" value="Genomic_DNA"/>
</dbReference>
<keyword evidence="1" id="KW-0472">Membrane</keyword>
<sequence>MQKLVHNIWKKFYSFSSAIAICIVLASFLSLKIVSNTYKHSQAKRNSILLLTRAAEVAVSEGFLPSKSALSSLEQAYHLGGESMKPYAGFLASCFYIHNEPLRGAYYAGLAYNNSQALQLPHPIQKLLKEISEAQADQLYDVALSKSYQLLQTANSSPEYPTLSFLTLLRVIELKELLHQDVSQDFAALKSSPLFHQFERMYSDGEWTLSKRFGKKG</sequence>
<proteinExistence type="predicted"/>
<accession>A0A0F7WTA8</accession>
<dbReference type="AlphaFoldDB" id="A0A0F7WTA8"/>
<reference evidence="2" key="1">
    <citation type="submission" date="2015-05" db="EMBL/GenBank/DDBJ databases">
        <authorList>
            <person name="Rattei Thomas"/>
        </authorList>
    </citation>
    <scope>NUCLEOTIDE SEQUENCE</scope>
    <source>
        <strain evidence="2">DC9</strain>
    </source>
</reference>
<evidence type="ECO:0000313" key="2">
    <source>
        <dbReference type="EMBL" id="CRI42806.1"/>
    </source>
</evidence>
<protein>
    <submittedName>
        <fullName evidence="2">Uncharacterized protein</fullName>
    </submittedName>
</protein>
<feature type="transmembrane region" description="Helical" evidence="1">
    <location>
        <begin position="12"/>
        <end position="31"/>
    </location>
</feature>